<comment type="caution">
    <text evidence="4">The sequence shown here is derived from an EMBL/GenBank/DDBJ whole genome shotgun (WGS) entry which is preliminary data.</text>
</comment>
<sequence length="228" mass="26124">MFTSSILLKYIYAIISLFQKKRVIQMNGYEKRAQQKKEKIMHATLNMLNTSDPRKLRIADIAEAAGVSQVTIYNYFGSKEALVREVFKDYARTALKEFGEFLSGDHSLKEKIEYIVFQKKKSSRTFSLQVMKQIWHDDPEMGNFLKEEYMAKGVPLVIQLIEDGKKNGEITGALSTSTIMMYMQMLTSQADTMLEYAGIHGNMDTLIEEMVHLFFYGIGSTPQSIVHT</sequence>
<dbReference type="Gene3D" id="1.10.357.10">
    <property type="entry name" value="Tetracycline Repressor, domain 2"/>
    <property type="match status" value="1"/>
</dbReference>
<gene>
    <name evidence="4" type="ORF">GC098_30425</name>
</gene>
<proteinExistence type="predicted"/>
<dbReference type="PROSITE" id="PS50977">
    <property type="entry name" value="HTH_TETR_2"/>
    <property type="match status" value="1"/>
</dbReference>
<evidence type="ECO:0000259" key="3">
    <source>
        <dbReference type="PROSITE" id="PS50977"/>
    </source>
</evidence>
<protein>
    <submittedName>
        <fullName evidence="4">TetR family transcriptional regulator</fullName>
    </submittedName>
</protein>
<dbReference type="SUPFAM" id="SSF46689">
    <property type="entry name" value="Homeodomain-like"/>
    <property type="match status" value="1"/>
</dbReference>
<feature type="domain" description="HTH tetR-type" evidence="3">
    <location>
        <begin position="34"/>
        <end position="94"/>
    </location>
</feature>
<name>A0ABX1Y5A9_9BACL</name>
<evidence type="ECO:0000256" key="1">
    <source>
        <dbReference type="ARBA" id="ARBA00023125"/>
    </source>
</evidence>
<dbReference type="EMBL" id="WHOA01000220">
    <property type="protein sequence ID" value="NOU75639.1"/>
    <property type="molecule type" value="Genomic_DNA"/>
</dbReference>
<dbReference type="PANTHER" id="PTHR43479:SF21">
    <property type="entry name" value="TRANSCRIPTIONAL REGULATOR, TETR FAMILY"/>
    <property type="match status" value="1"/>
</dbReference>
<evidence type="ECO:0000256" key="2">
    <source>
        <dbReference type="PROSITE-ProRule" id="PRU00335"/>
    </source>
</evidence>
<accession>A0ABX1Y5A9</accession>
<evidence type="ECO:0000313" key="4">
    <source>
        <dbReference type="EMBL" id="NOU75639.1"/>
    </source>
</evidence>
<feature type="DNA-binding region" description="H-T-H motif" evidence="2">
    <location>
        <begin position="57"/>
        <end position="76"/>
    </location>
</feature>
<dbReference type="PANTHER" id="PTHR43479">
    <property type="entry name" value="ACREF/ENVCD OPERON REPRESSOR-RELATED"/>
    <property type="match status" value="1"/>
</dbReference>
<keyword evidence="1 2" id="KW-0238">DNA-binding</keyword>
<reference evidence="4 5" key="1">
    <citation type="submission" date="2019-10" db="EMBL/GenBank/DDBJ databases">
        <title>Description of Paenibacillus terrestris sp. nov.</title>
        <authorList>
            <person name="Carlier A."/>
            <person name="Qi S."/>
        </authorList>
    </citation>
    <scope>NUCLEOTIDE SEQUENCE [LARGE SCALE GENOMIC DNA]</scope>
    <source>
        <strain evidence="4 5">LMG 31458</strain>
    </source>
</reference>
<dbReference type="InterPro" id="IPR050624">
    <property type="entry name" value="HTH-type_Tx_Regulator"/>
</dbReference>
<dbReference type="InterPro" id="IPR001647">
    <property type="entry name" value="HTH_TetR"/>
</dbReference>
<organism evidence="4 5">
    <name type="scientific">Paenibacillus phytorum</name>
    <dbReference type="NCBI Taxonomy" id="2654977"/>
    <lineage>
        <taxon>Bacteria</taxon>
        <taxon>Bacillati</taxon>
        <taxon>Bacillota</taxon>
        <taxon>Bacilli</taxon>
        <taxon>Bacillales</taxon>
        <taxon>Paenibacillaceae</taxon>
        <taxon>Paenibacillus</taxon>
    </lineage>
</organism>
<dbReference type="InterPro" id="IPR009057">
    <property type="entry name" value="Homeodomain-like_sf"/>
</dbReference>
<dbReference type="Proteomes" id="UP000616779">
    <property type="component" value="Unassembled WGS sequence"/>
</dbReference>
<dbReference type="Pfam" id="PF00440">
    <property type="entry name" value="TetR_N"/>
    <property type="match status" value="1"/>
</dbReference>
<keyword evidence="5" id="KW-1185">Reference proteome</keyword>
<evidence type="ECO:0000313" key="5">
    <source>
        <dbReference type="Proteomes" id="UP000616779"/>
    </source>
</evidence>